<dbReference type="AlphaFoldDB" id="A0A0L0T876"/>
<evidence type="ECO:0000256" key="1">
    <source>
        <dbReference type="SAM" id="MobiDB-lite"/>
    </source>
</evidence>
<protein>
    <submittedName>
        <fullName evidence="2">Uncharacterized protein</fullName>
    </submittedName>
</protein>
<dbReference type="Proteomes" id="UP000054350">
    <property type="component" value="Unassembled WGS sequence"/>
</dbReference>
<gene>
    <name evidence="2" type="ORF">AMAG_15247</name>
</gene>
<evidence type="ECO:0000313" key="2">
    <source>
        <dbReference type="EMBL" id="KNE70988.1"/>
    </source>
</evidence>
<organism evidence="2 3">
    <name type="scientific">Allomyces macrogynus (strain ATCC 38327)</name>
    <name type="common">Allomyces javanicus var. macrogynus</name>
    <dbReference type="NCBI Taxonomy" id="578462"/>
    <lineage>
        <taxon>Eukaryota</taxon>
        <taxon>Fungi</taxon>
        <taxon>Fungi incertae sedis</taxon>
        <taxon>Blastocladiomycota</taxon>
        <taxon>Blastocladiomycetes</taxon>
        <taxon>Blastocladiales</taxon>
        <taxon>Blastocladiaceae</taxon>
        <taxon>Allomyces</taxon>
    </lineage>
</organism>
<keyword evidence="3" id="KW-1185">Reference proteome</keyword>
<name>A0A0L0T876_ALLM3</name>
<evidence type="ECO:0000313" key="3">
    <source>
        <dbReference type="Proteomes" id="UP000054350"/>
    </source>
</evidence>
<dbReference type="OrthoDB" id="5587179at2759"/>
<accession>A0A0L0T876</accession>
<dbReference type="VEuPathDB" id="FungiDB:AMAG_15247"/>
<feature type="region of interest" description="Disordered" evidence="1">
    <location>
        <begin position="537"/>
        <end position="564"/>
    </location>
</feature>
<dbReference type="EMBL" id="GG745369">
    <property type="protein sequence ID" value="KNE70988.1"/>
    <property type="molecule type" value="Genomic_DNA"/>
</dbReference>
<sequence>MPDPAVPMRRDVPPLPATLAALRAEPDRLAAARESALADLAATATTHAASVAPLARATAHARESTLQGALDSARRLSDALRGSTSDDIAEDDDDDDLTQLATRARDIGRRATQLATLARHEPAMSVLLGVPRIVTAAIDAARPTPAGPPAGLVDDTLTLVAHVAALDRGVHGAPTPSAPRALTDPSLDHAENIHQLARRASLAVVEHASVSRRGSLISRPSSPQARPNRTVARVAAATRTLADDQLTSQLVAYLSAPPGSQSLPALLRAVTYLRRHAGPQAAGIESEWARAYLGARMAGPPLPDEFHGTDVQQPEILVAAATAWLDAVRAHLYDTAAQYRVLFPSHALLLMDAVHVLAARVAAVLADAIYPRLPSDAEIVAVARHARAVLTGASLARAGIDLGVHVAQSTDLARARRAGAIIQAAADRAAAELVDEVAGSGNDWTMSSTWAGTSRAIAQFAATTIDVFADLGAGGLPVRGMQELAEAVRDAVARVDEAVLQEALGDARAKMWKEVVAPHVRASWAAVVRAAAAGVPDQRCGQGGEGVEEDGEAGSRVEKPRRRRRVPGKVVDALLAWPSVEDSAVGSPPSMTVPAVSLTVPVA</sequence>
<proteinExistence type="predicted"/>
<reference evidence="3" key="2">
    <citation type="submission" date="2009-11" db="EMBL/GenBank/DDBJ databases">
        <title>The Genome Sequence of Allomyces macrogynus strain ATCC 38327.</title>
        <authorList>
            <consortium name="The Broad Institute Genome Sequencing Platform"/>
            <person name="Russ C."/>
            <person name="Cuomo C."/>
            <person name="Shea T."/>
            <person name="Young S.K."/>
            <person name="Zeng Q."/>
            <person name="Koehrsen M."/>
            <person name="Haas B."/>
            <person name="Borodovsky M."/>
            <person name="Guigo R."/>
            <person name="Alvarado L."/>
            <person name="Berlin A."/>
            <person name="Borenstein D."/>
            <person name="Chen Z."/>
            <person name="Engels R."/>
            <person name="Freedman E."/>
            <person name="Gellesch M."/>
            <person name="Goldberg J."/>
            <person name="Griggs A."/>
            <person name="Gujja S."/>
            <person name="Heiman D."/>
            <person name="Hepburn T."/>
            <person name="Howarth C."/>
            <person name="Jen D."/>
            <person name="Larson L."/>
            <person name="Lewis B."/>
            <person name="Mehta T."/>
            <person name="Park D."/>
            <person name="Pearson M."/>
            <person name="Roberts A."/>
            <person name="Saif S."/>
            <person name="Shenoy N."/>
            <person name="Sisk P."/>
            <person name="Stolte C."/>
            <person name="Sykes S."/>
            <person name="Walk T."/>
            <person name="White J."/>
            <person name="Yandava C."/>
            <person name="Burger G."/>
            <person name="Gray M.W."/>
            <person name="Holland P.W.H."/>
            <person name="King N."/>
            <person name="Lang F.B.F."/>
            <person name="Roger A.J."/>
            <person name="Ruiz-Trillo I."/>
            <person name="Lander E."/>
            <person name="Nusbaum C."/>
        </authorList>
    </citation>
    <scope>NUCLEOTIDE SEQUENCE [LARGE SCALE GENOMIC DNA]</scope>
    <source>
        <strain evidence="3">ATCC 38327</strain>
    </source>
</reference>
<reference evidence="2 3" key="1">
    <citation type="submission" date="2009-11" db="EMBL/GenBank/DDBJ databases">
        <title>Annotation of Allomyces macrogynus ATCC 38327.</title>
        <authorList>
            <consortium name="The Broad Institute Genome Sequencing Platform"/>
            <person name="Russ C."/>
            <person name="Cuomo C."/>
            <person name="Burger G."/>
            <person name="Gray M.W."/>
            <person name="Holland P.W.H."/>
            <person name="King N."/>
            <person name="Lang F.B.F."/>
            <person name="Roger A.J."/>
            <person name="Ruiz-Trillo I."/>
            <person name="Young S.K."/>
            <person name="Zeng Q."/>
            <person name="Gargeya S."/>
            <person name="Fitzgerald M."/>
            <person name="Haas B."/>
            <person name="Abouelleil A."/>
            <person name="Alvarado L."/>
            <person name="Arachchi H.M."/>
            <person name="Berlin A."/>
            <person name="Chapman S.B."/>
            <person name="Gearin G."/>
            <person name="Goldberg J."/>
            <person name="Griggs A."/>
            <person name="Gujja S."/>
            <person name="Hansen M."/>
            <person name="Heiman D."/>
            <person name="Howarth C."/>
            <person name="Larimer J."/>
            <person name="Lui A."/>
            <person name="MacDonald P.J.P."/>
            <person name="McCowen C."/>
            <person name="Montmayeur A."/>
            <person name="Murphy C."/>
            <person name="Neiman D."/>
            <person name="Pearson M."/>
            <person name="Priest M."/>
            <person name="Roberts A."/>
            <person name="Saif S."/>
            <person name="Shea T."/>
            <person name="Sisk P."/>
            <person name="Stolte C."/>
            <person name="Sykes S."/>
            <person name="Wortman J."/>
            <person name="Nusbaum C."/>
            <person name="Birren B."/>
        </authorList>
    </citation>
    <scope>NUCLEOTIDE SEQUENCE [LARGE SCALE GENOMIC DNA]</scope>
    <source>
        <strain evidence="2 3">ATCC 38327</strain>
    </source>
</reference>